<proteinExistence type="predicted"/>
<dbReference type="Gene3D" id="1.10.10.10">
    <property type="entry name" value="Winged helix-like DNA-binding domain superfamily/Winged helix DNA-binding domain"/>
    <property type="match status" value="1"/>
</dbReference>
<dbReference type="EMBL" id="WBWA01000113">
    <property type="protein sequence ID" value="KAB2660254.1"/>
    <property type="molecule type" value="Genomic_DNA"/>
</dbReference>
<keyword evidence="2" id="KW-1185">Reference proteome</keyword>
<accession>A0A833CGV9</accession>
<dbReference type="Proteomes" id="UP000430843">
    <property type="component" value="Unassembled WGS sequence"/>
</dbReference>
<organism evidence="1 2">
    <name type="scientific">Brucella tritici</name>
    <dbReference type="NCBI Taxonomy" id="94626"/>
    <lineage>
        <taxon>Bacteria</taxon>
        <taxon>Pseudomonadati</taxon>
        <taxon>Pseudomonadota</taxon>
        <taxon>Alphaproteobacteria</taxon>
        <taxon>Hyphomicrobiales</taxon>
        <taxon>Brucellaceae</taxon>
        <taxon>Brucella/Ochrobactrum group</taxon>
        <taxon>Brucella</taxon>
    </lineage>
</organism>
<comment type="caution">
    <text evidence="1">The sequence shown here is derived from an EMBL/GenBank/DDBJ whole genome shotgun (WGS) entry which is preliminary data.</text>
</comment>
<dbReference type="InterPro" id="IPR036388">
    <property type="entry name" value="WH-like_DNA-bd_sf"/>
</dbReference>
<feature type="non-terminal residue" evidence="1">
    <location>
        <position position="32"/>
    </location>
</feature>
<dbReference type="AlphaFoldDB" id="A0A833CGV9"/>
<gene>
    <name evidence="1" type="ORF">F9K91_25700</name>
</gene>
<reference evidence="1 2" key="1">
    <citation type="submission" date="2019-09" db="EMBL/GenBank/DDBJ databases">
        <title>Taxonomic organization of the family Brucellaceae based on a phylogenomic approach.</title>
        <authorList>
            <person name="Leclercq S."/>
            <person name="Cloeckaert A."/>
            <person name="Zygmunt M.S."/>
        </authorList>
    </citation>
    <scope>NUCLEOTIDE SEQUENCE [LARGE SCALE GENOMIC DNA]</scope>
    <source>
        <strain evidence="1 2">LMG 18957</strain>
    </source>
</reference>
<sequence>MVDQLYATLRAAIIDNALSPGARISEADVAQQ</sequence>
<protein>
    <submittedName>
        <fullName evidence="1">GntR family transcriptional regulator</fullName>
    </submittedName>
</protein>
<evidence type="ECO:0000313" key="1">
    <source>
        <dbReference type="EMBL" id="KAB2660254.1"/>
    </source>
</evidence>
<name>A0A833CGV9_9HYPH</name>
<evidence type="ECO:0000313" key="2">
    <source>
        <dbReference type="Proteomes" id="UP000430843"/>
    </source>
</evidence>